<gene>
    <name evidence="1" type="ORF">CRHIZ90672A_00003705</name>
</gene>
<organism evidence="1 2">
    <name type="scientific">Clonostachys rhizophaga</name>
    <dbReference type="NCBI Taxonomy" id="160324"/>
    <lineage>
        <taxon>Eukaryota</taxon>
        <taxon>Fungi</taxon>
        <taxon>Dikarya</taxon>
        <taxon>Ascomycota</taxon>
        <taxon>Pezizomycotina</taxon>
        <taxon>Sordariomycetes</taxon>
        <taxon>Hypocreomycetidae</taxon>
        <taxon>Hypocreales</taxon>
        <taxon>Bionectriaceae</taxon>
        <taxon>Clonostachys</taxon>
    </lineage>
</organism>
<reference evidence="1" key="1">
    <citation type="submission" date="2021-10" db="EMBL/GenBank/DDBJ databases">
        <authorList>
            <person name="Piombo E."/>
        </authorList>
    </citation>
    <scope>NUCLEOTIDE SEQUENCE</scope>
</reference>
<comment type="caution">
    <text evidence="1">The sequence shown here is derived from an EMBL/GenBank/DDBJ whole genome shotgun (WGS) entry which is preliminary data.</text>
</comment>
<dbReference type="EMBL" id="CABFNQ020000726">
    <property type="protein sequence ID" value="CAH0027177.1"/>
    <property type="molecule type" value="Genomic_DNA"/>
</dbReference>
<dbReference type="AlphaFoldDB" id="A0A9N9YQQ7"/>
<proteinExistence type="predicted"/>
<protein>
    <submittedName>
        <fullName evidence="1">Uncharacterized protein</fullName>
    </submittedName>
</protein>
<dbReference type="Proteomes" id="UP000696573">
    <property type="component" value="Unassembled WGS sequence"/>
</dbReference>
<accession>A0A9N9YQQ7</accession>
<evidence type="ECO:0000313" key="1">
    <source>
        <dbReference type="EMBL" id="CAH0027177.1"/>
    </source>
</evidence>
<evidence type="ECO:0000313" key="2">
    <source>
        <dbReference type="Proteomes" id="UP000696573"/>
    </source>
</evidence>
<keyword evidence="2" id="KW-1185">Reference proteome</keyword>
<sequence>MDALLRDRSDVSSLQSDMRKTKSLVIVVSDENPLASRRIVWAIRKLRVQECDAFFGQLGRFRRSTSDEGLIGPFIAIHDESSDFGKQEGHVPEQTPLPLLYLIIQPRNNPFGRSLENGEL</sequence>
<name>A0A9N9YQQ7_9HYPO</name>